<evidence type="ECO:0000256" key="1">
    <source>
        <dbReference type="ARBA" id="ARBA00006500"/>
    </source>
</evidence>
<accession>A0A1J0GMA1</accession>
<dbReference type="SUPFAM" id="SSF54637">
    <property type="entry name" value="Thioesterase/thiol ester dehydrase-isomerase"/>
    <property type="match status" value="2"/>
</dbReference>
<evidence type="ECO:0000256" key="2">
    <source>
        <dbReference type="ARBA" id="ARBA00022516"/>
    </source>
</evidence>
<dbReference type="InterPro" id="IPR045023">
    <property type="entry name" value="FATA/B"/>
</dbReference>
<keyword evidence="4" id="KW-0276">Fatty acid metabolism</keyword>
<dbReference type="PANTHER" id="PTHR31727:SF6">
    <property type="entry name" value="OLEOYL-ACYL CARRIER PROTEIN THIOESTERASE 1, CHLOROPLASTIC"/>
    <property type="match status" value="1"/>
</dbReference>
<evidence type="ECO:0000256" key="5">
    <source>
        <dbReference type="ARBA" id="ARBA00022946"/>
    </source>
</evidence>
<protein>
    <submittedName>
        <fullName evidence="10">Acyl-ACP thioesterase</fullName>
    </submittedName>
</protein>
<name>A0A1J0GMA1_9CLOT</name>
<proteinExistence type="inferred from homology"/>
<dbReference type="AlphaFoldDB" id="A0A1J0GMA1"/>
<dbReference type="EMBL" id="CP015756">
    <property type="protein sequence ID" value="APC42477.1"/>
    <property type="molecule type" value="Genomic_DNA"/>
</dbReference>
<evidence type="ECO:0000256" key="6">
    <source>
        <dbReference type="ARBA" id="ARBA00023098"/>
    </source>
</evidence>
<evidence type="ECO:0000313" key="10">
    <source>
        <dbReference type="EMBL" id="APC42477.1"/>
    </source>
</evidence>
<dbReference type="InterPro" id="IPR049427">
    <property type="entry name" value="Acyl-ACP_TE_C"/>
</dbReference>
<dbReference type="Proteomes" id="UP000182569">
    <property type="component" value="Chromosome"/>
</dbReference>
<evidence type="ECO:0000259" key="8">
    <source>
        <dbReference type="Pfam" id="PF01643"/>
    </source>
</evidence>
<dbReference type="Pfam" id="PF20791">
    <property type="entry name" value="Acyl-ACP_TE_C"/>
    <property type="match status" value="1"/>
</dbReference>
<comment type="similarity">
    <text evidence="1">Belongs to the acyl-ACP thioesterase family.</text>
</comment>
<dbReference type="RefSeq" id="WP_071614765.1">
    <property type="nucleotide sequence ID" value="NZ_CP015756.1"/>
</dbReference>
<dbReference type="STRING" id="1552.A7L45_21775"/>
<evidence type="ECO:0000256" key="3">
    <source>
        <dbReference type="ARBA" id="ARBA00022801"/>
    </source>
</evidence>
<dbReference type="Gene3D" id="3.10.129.10">
    <property type="entry name" value="Hotdog Thioesterase"/>
    <property type="match status" value="1"/>
</dbReference>
<dbReference type="InterPro" id="IPR029069">
    <property type="entry name" value="HotDog_dom_sf"/>
</dbReference>
<organism evidence="10 11">
    <name type="scientific">Clostridium estertheticum subsp. estertheticum</name>
    <dbReference type="NCBI Taxonomy" id="1552"/>
    <lineage>
        <taxon>Bacteria</taxon>
        <taxon>Bacillati</taxon>
        <taxon>Bacillota</taxon>
        <taxon>Clostridia</taxon>
        <taxon>Eubacteriales</taxon>
        <taxon>Clostridiaceae</taxon>
        <taxon>Clostridium</taxon>
    </lineage>
</organism>
<dbReference type="KEGG" id="ceu:A7L45_21775"/>
<keyword evidence="2" id="KW-0444">Lipid biosynthesis</keyword>
<evidence type="ECO:0000256" key="7">
    <source>
        <dbReference type="ARBA" id="ARBA00023160"/>
    </source>
</evidence>
<dbReference type="InterPro" id="IPR002864">
    <property type="entry name" value="Acyl-ACP_thioesterase_NHD"/>
</dbReference>
<reference evidence="11" key="1">
    <citation type="journal article" date="2016" name="Front. Microbiol.">
        <title>Complete Genome Sequence of Clostridium estertheticum DSM 8809, a Microbe Identified in Spoiled Vacuum Packed Beef.</title>
        <authorList>
            <person name="Yu Z."/>
            <person name="Gunn L."/>
            <person name="Brennan E."/>
            <person name="Reid R."/>
            <person name="Wall P.G."/>
            <person name="Gaora O.P."/>
            <person name="Hurley D."/>
            <person name="Bolton D."/>
            <person name="Fanning S."/>
        </authorList>
    </citation>
    <scope>NUCLEOTIDE SEQUENCE [LARGE SCALE GENOMIC DNA]</scope>
    <source>
        <strain evidence="11">DSM 8809</strain>
    </source>
</reference>
<gene>
    <name evidence="10" type="ORF">A7L45_21775</name>
</gene>
<dbReference type="OrthoDB" id="9801517at2"/>
<sequence length="250" mass="29260">MVSKIPVVTSREYNIHYYEVDIQKRVLITSIMNYLGDMAMYQSETLGVGIDYLKENKMAWVLYKWDITIKSYPLLNETIKVETFAHSFKKFYADRKYDIFDGKGNIIGHADSIWILINTDTRRPIRVTKELYEVYGIEDSPNALKNIENILSINEVDNEKSFQVRYSDIDTNMHVNNVKYAAWAIETIPEDIILNKELKNIKVTYIKETKYGEIIKVSTQVIKEVDKTICRHRIVNEEGVELTLLESIWV</sequence>
<keyword evidence="5" id="KW-0809">Transit peptide</keyword>
<feature type="domain" description="Acyl-ACP thioesterase N-terminal hotdog" evidence="8">
    <location>
        <begin position="8"/>
        <end position="135"/>
    </location>
</feature>
<keyword evidence="7" id="KW-0275">Fatty acid biosynthesis</keyword>
<evidence type="ECO:0000256" key="4">
    <source>
        <dbReference type="ARBA" id="ARBA00022832"/>
    </source>
</evidence>
<keyword evidence="11" id="KW-1185">Reference proteome</keyword>
<evidence type="ECO:0000313" key="11">
    <source>
        <dbReference type="Proteomes" id="UP000182569"/>
    </source>
</evidence>
<dbReference type="GO" id="GO:0016297">
    <property type="term" value="F:fatty acyl-[ACP] hydrolase activity"/>
    <property type="evidence" value="ECO:0007669"/>
    <property type="project" value="InterPro"/>
</dbReference>
<keyword evidence="3" id="KW-0378">Hydrolase</keyword>
<dbReference type="PANTHER" id="PTHR31727">
    <property type="entry name" value="OLEOYL-ACYL CARRIER PROTEIN THIOESTERASE 1, CHLOROPLASTIC"/>
    <property type="match status" value="1"/>
</dbReference>
<dbReference type="GO" id="GO:0000036">
    <property type="term" value="F:acyl carrier activity"/>
    <property type="evidence" value="ECO:0007669"/>
    <property type="project" value="TreeGrafter"/>
</dbReference>
<dbReference type="CDD" id="cd00586">
    <property type="entry name" value="4HBT"/>
    <property type="match status" value="2"/>
</dbReference>
<feature type="domain" description="Acyl-ACP thioesterase-like C-terminal" evidence="9">
    <location>
        <begin position="155"/>
        <end position="249"/>
    </location>
</feature>
<keyword evidence="6" id="KW-0443">Lipid metabolism</keyword>
<dbReference type="Pfam" id="PF01643">
    <property type="entry name" value="Acyl-ACP_TE"/>
    <property type="match status" value="1"/>
</dbReference>
<evidence type="ECO:0000259" key="9">
    <source>
        <dbReference type="Pfam" id="PF20791"/>
    </source>
</evidence>